<dbReference type="NCBIfam" id="TIGR01800">
    <property type="entry name" value="cit_synth_II"/>
    <property type="match status" value="1"/>
</dbReference>
<keyword evidence="10" id="KW-0012">Acyltransferase</keyword>
<organism evidence="10 11">
    <name type="scientific">Parachlamydia acanthamoebae</name>
    <dbReference type="NCBI Taxonomy" id="83552"/>
    <lineage>
        <taxon>Bacteria</taxon>
        <taxon>Pseudomonadati</taxon>
        <taxon>Chlamydiota</taxon>
        <taxon>Chlamydiia</taxon>
        <taxon>Parachlamydiales</taxon>
        <taxon>Parachlamydiaceae</taxon>
        <taxon>Parachlamydia</taxon>
    </lineage>
</organism>
<dbReference type="GO" id="GO:0005737">
    <property type="term" value="C:cytoplasm"/>
    <property type="evidence" value="ECO:0007669"/>
    <property type="project" value="InterPro"/>
</dbReference>
<dbReference type="InterPro" id="IPR024176">
    <property type="entry name" value="Citrate_synthase_bac-typ"/>
</dbReference>
<dbReference type="InterPro" id="IPR002020">
    <property type="entry name" value="Citrate_synthase"/>
</dbReference>
<dbReference type="UniPathway" id="UPA00223"/>
<dbReference type="PRINTS" id="PR00143">
    <property type="entry name" value="CITRTSNTHASE"/>
</dbReference>
<dbReference type="PATRIC" id="fig|83552.4.peg.1750"/>
<reference evidence="10 11" key="1">
    <citation type="journal article" date="2014" name="Mol. Biol. Evol.">
        <title>Massive expansion of Ubiquitination-related gene families within the Chlamydiae.</title>
        <authorList>
            <person name="Domman D."/>
            <person name="Collingro A."/>
            <person name="Lagkouvardos I."/>
            <person name="Gehre L."/>
            <person name="Weinmaier T."/>
            <person name="Rattei T."/>
            <person name="Subtil A."/>
            <person name="Horn M."/>
        </authorList>
    </citation>
    <scope>NUCLEOTIDE SEQUENCE [LARGE SCALE GENOMIC DNA]</scope>
    <source>
        <strain evidence="10 11">OEW1</strain>
    </source>
</reference>
<dbReference type="InterPro" id="IPR016143">
    <property type="entry name" value="Citrate_synth-like_sm_a-sub"/>
</dbReference>
<dbReference type="EMBL" id="JSAM01000090">
    <property type="protein sequence ID" value="KIA77158.1"/>
    <property type="molecule type" value="Genomic_DNA"/>
</dbReference>
<dbReference type="NCBIfam" id="NF009006">
    <property type="entry name" value="PRK12351.1"/>
    <property type="match status" value="1"/>
</dbReference>
<evidence type="ECO:0000256" key="3">
    <source>
        <dbReference type="ARBA" id="ARBA00022532"/>
    </source>
</evidence>
<proteinExistence type="inferred from homology"/>
<dbReference type="SUPFAM" id="SSF48256">
    <property type="entry name" value="Citrate synthase"/>
    <property type="match status" value="1"/>
</dbReference>
<dbReference type="InterPro" id="IPR016142">
    <property type="entry name" value="Citrate_synth-like_lrg_a-sub"/>
</dbReference>
<evidence type="ECO:0000256" key="7">
    <source>
        <dbReference type="PIRNR" id="PIRNR001369"/>
    </source>
</evidence>
<dbReference type="Pfam" id="PF00285">
    <property type="entry name" value="Citrate_synt"/>
    <property type="match status" value="1"/>
</dbReference>
<feature type="active site" evidence="8">
    <location>
        <position position="264"/>
    </location>
</feature>
<evidence type="ECO:0000256" key="1">
    <source>
        <dbReference type="ARBA" id="ARBA00004751"/>
    </source>
</evidence>
<dbReference type="InterPro" id="IPR019810">
    <property type="entry name" value="Citrate_synthase_AS"/>
</dbReference>
<dbReference type="Gene3D" id="1.10.580.10">
    <property type="entry name" value="Citrate Synthase, domain 1"/>
    <property type="match status" value="1"/>
</dbReference>
<dbReference type="GO" id="GO:0006099">
    <property type="term" value="P:tricarboxylic acid cycle"/>
    <property type="evidence" value="ECO:0007669"/>
    <property type="project" value="UniProtKB-UniPathway"/>
</dbReference>
<comment type="caution">
    <text evidence="10">The sequence shown here is derived from an EMBL/GenBank/DDBJ whole genome shotgun (WGS) entry which is preliminary data.</text>
</comment>
<dbReference type="InterPro" id="IPR011278">
    <property type="entry name" value="2-MeCitrate/Citrate_synth_II"/>
</dbReference>
<evidence type="ECO:0000256" key="9">
    <source>
        <dbReference type="RuleBase" id="RU003406"/>
    </source>
</evidence>
<accession>A0A0C1EAT3</accession>
<keyword evidence="3" id="KW-0816">Tricarboxylic acid cycle</keyword>
<evidence type="ECO:0000256" key="5">
    <source>
        <dbReference type="ARBA" id="ARBA00049052"/>
    </source>
</evidence>
<dbReference type="AlphaFoldDB" id="A0A0C1EAT3"/>
<dbReference type="PROSITE" id="PS00480">
    <property type="entry name" value="CITRATE_SYNTHASE"/>
    <property type="match status" value="1"/>
</dbReference>
<comment type="catalytic activity">
    <reaction evidence="6">
        <text>oxaloacetate + acetyl-CoA + H2O = citrate + CoA + H(+)</text>
        <dbReference type="Rhea" id="RHEA:16845"/>
        <dbReference type="ChEBI" id="CHEBI:15377"/>
        <dbReference type="ChEBI" id="CHEBI:15378"/>
        <dbReference type="ChEBI" id="CHEBI:16452"/>
        <dbReference type="ChEBI" id="CHEBI:16947"/>
        <dbReference type="ChEBI" id="CHEBI:57287"/>
        <dbReference type="ChEBI" id="CHEBI:57288"/>
        <dbReference type="EC" id="2.3.3.16"/>
    </reaction>
</comment>
<dbReference type="GO" id="GO:0050440">
    <property type="term" value="F:2-methylcitrate synthase activity"/>
    <property type="evidence" value="ECO:0007669"/>
    <property type="project" value="UniProtKB-EC"/>
</dbReference>
<dbReference type="Gene3D" id="1.10.230.10">
    <property type="entry name" value="Cytochrome P450-Terp, domain 2"/>
    <property type="match status" value="1"/>
</dbReference>
<dbReference type="PANTHER" id="PTHR11739:SF25">
    <property type="entry name" value="CITRATE SYNTHASE-RELATED PROTEIN DDB_G0287281"/>
    <property type="match status" value="1"/>
</dbReference>
<protein>
    <recommendedName>
        <fullName evidence="7">Citrate synthase</fullName>
    </recommendedName>
</protein>
<dbReference type="GO" id="GO:0005975">
    <property type="term" value="P:carbohydrate metabolic process"/>
    <property type="evidence" value="ECO:0007669"/>
    <property type="project" value="TreeGrafter"/>
</dbReference>
<evidence type="ECO:0000256" key="8">
    <source>
        <dbReference type="PIRSR" id="PIRSR001369-1"/>
    </source>
</evidence>
<dbReference type="FunFam" id="1.10.230.10:FF:000003">
    <property type="entry name" value="Citrate synthase"/>
    <property type="match status" value="1"/>
</dbReference>
<dbReference type="Proteomes" id="UP000031307">
    <property type="component" value="Unassembled WGS sequence"/>
</dbReference>
<dbReference type="InterPro" id="IPR036969">
    <property type="entry name" value="Citrate_synthase_sf"/>
</dbReference>
<name>A0A0C1EAT3_9BACT</name>
<keyword evidence="4 7" id="KW-0808">Transferase</keyword>
<dbReference type="PIRSF" id="PIRSF001369">
    <property type="entry name" value="Citrate_synth"/>
    <property type="match status" value="1"/>
</dbReference>
<dbReference type="GO" id="GO:0036440">
    <property type="term" value="F:citrate synthase activity"/>
    <property type="evidence" value="ECO:0007669"/>
    <property type="project" value="UniProtKB-EC"/>
</dbReference>
<evidence type="ECO:0000256" key="2">
    <source>
        <dbReference type="ARBA" id="ARBA00010566"/>
    </source>
</evidence>
<evidence type="ECO:0000256" key="4">
    <source>
        <dbReference type="ARBA" id="ARBA00022679"/>
    </source>
</evidence>
<evidence type="ECO:0000313" key="10">
    <source>
        <dbReference type="EMBL" id="KIA77158.1"/>
    </source>
</evidence>
<comment type="catalytic activity">
    <reaction evidence="5">
        <text>propanoyl-CoA + oxaloacetate + H2O = (2S,3S)-2-methylcitrate + CoA + H(+)</text>
        <dbReference type="Rhea" id="RHEA:23780"/>
        <dbReference type="ChEBI" id="CHEBI:15377"/>
        <dbReference type="ChEBI" id="CHEBI:15378"/>
        <dbReference type="ChEBI" id="CHEBI:16452"/>
        <dbReference type="ChEBI" id="CHEBI:57287"/>
        <dbReference type="ChEBI" id="CHEBI:57392"/>
        <dbReference type="ChEBI" id="CHEBI:58853"/>
        <dbReference type="EC" id="2.3.3.5"/>
    </reaction>
</comment>
<feature type="active site" evidence="8">
    <location>
        <position position="315"/>
    </location>
</feature>
<sequence length="378" mass="42626">MMSTNAQEKKKVGGLAGIVAGDSAICLCSAEDASLLYRGYSIQDLADKTTFEEVAWLLLRGSLPNGEELKAYKAKLKKMRTLPESLKEVLQRIPPQTHMMDVLRTGCSFLGNIEPETPLTEKYAIADRLLASFGSMLAYWDHYQKTKQSRSLDTQEESLAGHILHLIQGKKPSEMQRRCLDVSLILYAEHEFNASTFTVRTIASTLSDFYSAICGGIGALRGPLHGGANEWAMALISQFITPDEAEEEILNMLHNKQLVMGFGHRVYTTSDPRSNIIKRWAKELSQEAGDTKIFPIAERIEQVMWREKKLFPNLDFYSAVAYHFCEIPTPMFTPLFVMSRISGWSAHLMEQRIANKLIRPISNYIGPTLQPFKPISER</sequence>
<comment type="similarity">
    <text evidence="2 7 9">Belongs to the citrate synthase family.</text>
</comment>
<evidence type="ECO:0000313" key="11">
    <source>
        <dbReference type="Proteomes" id="UP000031307"/>
    </source>
</evidence>
<dbReference type="GO" id="GO:0019679">
    <property type="term" value="P:propionate metabolic process, methylcitrate cycle"/>
    <property type="evidence" value="ECO:0007669"/>
    <property type="project" value="TreeGrafter"/>
</dbReference>
<gene>
    <name evidence="10" type="primary">prpC_2</name>
    <name evidence="10" type="ORF">DB43_GU00510</name>
</gene>
<dbReference type="PANTHER" id="PTHR11739">
    <property type="entry name" value="CITRATE SYNTHASE"/>
    <property type="match status" value="1"/>
</dbReference>
<comment type="pathway">
    <text evidence="1">Carbohydrate metabolism; tricarboxylic acid cycle; isocitrate from oxaloacetate: step 1/2.</text>
</comment>
<evidence type="ECO:0000256" key="6">
    <source>
        <dbReference type="ARBA" id="ARBA00049288"/>
    </source>
</evidence>